<dbReference type="Pfam" id="PF04170">
    <property type="entry name" value="NlpE"/>
    <property type="match status" value="1"/>
</dbReference>
<proteinExistence type="predicted"/>
<keyword evidence="2" id="KW-1185">Reference proteome</keyword>
<dbReference type="Proteomes" id="UP000253606">
    <property type="component" value="Chromosome"/>
</dbReference>
<organism evidence="1 2">
    <name type="scientific">Acidisarcina polymorpha</name>
    <dbReference type="NCBI Taxonomy" id="2211140"/>
    <lineage>
        <taxon>Bacteria</taxon>
        <taxon>Pseudomonadati</taxon>
        <taxon>Acidobacteriota</taxon>
        <taxon>Terriglobia</taxon>
        <taxon>Terriglobales</taxon>
        <taxon>Acidobacteriaceae</taxon>
        <taxon>Acidisarcina</taxon>
    </lineage>
</organism>
<dbReference type="InterPro" id="IPR007298">
    <property type="entry name" value="Cu-R_lipoprotein_NlpE"/>
</dbReference>
<dbReference type="Gene3D" id="2.40.128.640">
    <property type="match status" value="1"/>
</dbReference>
<accession>A0A2Z5FX53</accession>
<protein>
    <recommendedName>
        <fullName evidence="3">Lipoprotein</fullName>
    </recommendedName>
</protein>
<reference evidence="1 2" key="1">
    <citation type="journal article" date="2018" name="Front. Microbiol.">
        <title>Hydrolytic Capabilities as a Key to Environmental Success: Chitinolytic and Cellulolytic Acidobacteria From Acidic Sub-arctic Soils and Boreal Peatlands.</title>
        <authorList>
            <person name="Belova S.E."/>
            <person name="Ravin N.V."/>
            <person name="Pankratov T.A."/>
            <person name="Rakitin A.L."/>
            <person name="Ivanova A.A."/>
            <person name="Beletsky A.V."/>
            <person name="Mardanov A.V."/>
            <person name="Sinninghe Damste J.S."/>
            <person name="Dedysh S.N."/>
        </authorList>
    </citation>
    <scope>NUCLEOTIDE SEQUENCE [LARGE SCALE GENOMIC DNA]</scope>
    <source>
        <strain evidence="1 2">SBC82</strain>
    </source>
</reference>
<dbReference type="KEGG" id="abas:ACPOL_2134"/>
<dbReference type="EMBL" id="CP030840">
    <property type="protein sequence ID" value="AXC11458.1"/>
    <property type="molecule type" value="Genomic_DNA"/>
</dbReference>
<name>A0A2Z5FX53_9BACT</name>
<evidence type="ECO:0000313" key="1">
    <source>
        <dbReference type="EMBL" id="AXC11458.1"/>
    </source>
</evidence>
<evidence type="ECO:0000313" key="2">
    <source>
        <dbReference type="Proteomes" id="UP000253606"/>
    </source>
</evidence>
<sequence>MTAPQGPVEVFFVDVSINSGEPKSMVLTGIYKGTLPCADCSGLRTELRLYAKGRFDFTDAIYVSTRTYLRGLGEDQSFTDRGQWAVLKGDAVDPNATVYALDPDRPAQVQYLLLQPDGAGLTQLDRKMMPIDAPASVDLTLKRVP</sequence>
<gene>
    <name evidence="1" type="ORF">ACPOL_2134</name>
</gene>
<dbReference type="RefSeq" id="WP_114206910.1">
    <property type="nucleotide sequence ID" value="NZ_CP030840.1"/>
</dbReference>
<evidence type="ECO:0008006" key="3">
    <source>
        <dbReference type="Google" id="ProtNLM"/>
    </source>
</evidence>
<dbReference type="OrthoDB" id="5348860at2"/>
<dbReference type="AlphaFoldDB" id="A0A2Z5FX53"/>